<evidence type="ECO:0000259" key="2">
    <source>
        <dbReference type="Pfam" id="PF00857"/>
    </source>
</evidence>
<name>A0A4P6JMS3_KTERU</name>
<gene>
    <name evidence="3" type="ORF">EPA93_10640</name>
</gene>
<keyword evidence="1" id="KW-0378">Hydrolase</keyword>
<dbReference type="CDD" id="cd00431">
    <property type="entry name" value="cysteine_hydrolases"/>
    <property type="match status" value="1"/>
</dbReference>
<dbReference type="InterPro" id="IPR000868">
    <property type="entry name" value="Isochorismatase-like_dom"/>
</dbReference>
<evidence type="ECO:0000313" key="3">
    <source>
        <dbReference type="EMBL" id="QBD76443.1"/>
    </source>
</evidence>
<dbReference type="KEGG" id="kbs:EPA93_10640"/>
<dbReference type="SUPFAM" id="SSF52499">
    <property type="entry name" value="Isochorismatase-like hydrolases"/>
    <property type="match status" value="1"/>
</dbReference>
<dbReference type="InterPro" id="IPR036380">
    <property type="entry name" value="Isochorismatase-like_sf"/>
</dbReference>
<proteinExistence type="predicted"/>
<reference evidence="3 4" key="1">
    <citation type="submission" date="2019-01" db="EMBL/GenBank/DDBJ databases">
        <title>Ktedonosporobacter rubrisoli SCAWS-G2.</title>
        <authorList>
            <person name="Huang Y."/>
            <person name="Yan B."/>
        </authorList>
    </citation>
    <scope>NUCLEOTIDE SEQUENCE [LARGE SCALE GENOMIC DNA]</scope>
    <source>
        <strain evidence="3 4">SCAWS-G2</strain>
    </source>
</reference>
<sequence length="192" mass="20594">MSLTELEKDTALVLIDMQKGIAAGPTAPHTSEQVIANSAHLAEAFRARQLPVILVRVTFAADGSDLFVPRADVTPGSVPSAADWDQLVEAVGPAGTDIIVEKRSWNAFHGTALDLHLRRRNITSIVLGGIATSIGVESTARAAHDHGYHLIFASDAMTDRAAKMHDHSVQYLFPRLGRIATTEEVLAALKTL</sequence>
<dbReference type="AlphaFoldDB" id="A0A4P6JMS3"/>
<dbReference type="PANTHER" id="PTHR43540:SF7">
    <property type="entry name" value="ISOCHORISMATASE FAMILY PROTEIN YECD"/>
    <property type="match status" value="1"/>
</dbReference>
<dbReference type="Gene3D" id="3.40.50.850">
    <property type="entry name" value="Isochorismatase-like"/>
    <property type="match status" value="1"/>
</dbReference>
<evidence type="ECO:0000313" key="4">
    <source>
        <dbReference type="Proteomes" id="UP000290365"/>
    </source>
</evidence>
<dbReference type="RefSeq" id="WP_129887233.1">
    <property type="nucleotide sequence ID" value="NZ_CP035758.1"/>
</dbReference>
<dbReference type="PANTHER" id="PTHR43540">
    <property type="entry name" value="PEROXYUREIDOACRYLATE/UREIDOACRYLATE AMIDOHYDROLASE-RELATED"/>
    <property type="match status" value="1"/>
</dbReference>
<organism evidence="3 4">
    <name type="scientific">Ktedonosporobacter rubrisoli</name>
    <dbReference type="NCBI Taxonomy" id="2509675"/>
    <lineage>
        <taxon>Bacteria</taxon>
        <taxon>Bacillati</taxon>
        <taxon>Chloroflexota</taxon>
        <taxon>Ktedonobacteria</taxon>
        <taxon>Ktedonobacterales</taxon>
        <taxon>Ktedonosporobacteraceae</taxon>
        <taxon>Ktedonosporobacter</taxon>
    </lineage>
</organism>
<dbReference type="GO" id="GO:0016787">
    <property type="term" value="F:hydrolase activity"/>
    <property type="evidence" value="ECO:0007669"/>
    <property type="project" value="UniProtKB-KW"/>
</dbReference>
<protein>
    <submittedName>
        <fullName evidence="3">Isochorismatase family protein</fullName>
    </submittedName>
</protein>
<dbReference type="Pfam" id="PF00857">
    <property type="entry name" value="Isochorismatase"/>
    <property type="match status" value="1"/>
</dbReference>
<keyword evidence="4" id="KW-1185">Reference proteome</keyword>
<evidence type="ECO:0000256" key="1">
    <source>
        <dbReference type="ARBA" id="ARBA00022801"/>
    </source>
</evidence>
<accession>A0A4P6JMS3</accession>
<dbReference type="EMBL" id="CP035758">
    <property type="protein sequence ID" value="QBD76443.1"/>
    <property type="molecule type" value="Genomic_DNA"/>
</dbReference>
<dbReference type="OrthoDB" id="257098at2"/>
<dbReference type="Proteomes" id="UP000290365">
    <property type="component" value="Chromosome"/>
</dbReference>
<feature type="domain" description="Isochorismatase-like" evidence="2">
    <location>
        <begin position="10"/>
        <end position="184"/>
    </location>
</feature>
<dbReference type="InterPro" id="IPR050272">
    <property type="entry name" value="Isochorismatase-like_hydrls"/>
</dbReference>